<dbReference type="Proteomes" id="UP001180081">
    <property type="component" value="Unassembled WGS sequence"/>
</dbReference>
<keyword evidence="2" id="KW-1185">Reference proteome</keyword>
<gene>
    <name evidence="1" type="ORF">QWZ03_14880</name>
</gene>
<evidence type="ECO:0000313" key="2">
    <source>
        <dbReference type="Proteomes" id="UP001180081"/>
    </source>
</evidence>
<accession>A0ABT8B8C3</accession>
<dbReference type="RefSeq" id="WP_290333439.1">
    <property type="nucleotide sequence ID" value="NZ_JAUFPU010000018.1"/>
</dbReference>
<reference evidence="1" key="2">
    <citation type="submission" date="2023-06" db="EMBL/GenBank/DDBJ databases">
        <authorList>
            <person name="Lucena T."/>
            <person name="Sun Q."/>
        </authorList>
    </citation>
    <scope>NUCLEOTIDE SEQUENCE</scope>
    <source>
        <strain evidence="1">CECT 7703</strain>
    </source>
</reference>
<proteinExistence type="predicted"/>
<protein>
    <submittedName>
        <fullName evidence="1">Uncharacterized protein</fullName>
    </submittedName>
</protein>
<organism evidence="1 2">
    <name type="scientific">Chitinimonas viridis</name>
    <dbReference type="NCBI Taxonomy" id="664880"/>
    <lineage>
        <taxon>Bacteria</taxon>
        <taxon>Pseudomonadati</taxon>
        <taxon>Pseudomonadota</taxon>
        <taxon>Betaproteobacteria</taxon>
        <taxon>Neisseriales</taxon>
        <taxon>Chitinibacteraceae</taxon>
        <taxon>Chitinimonas</taxon>
    </lineage>
</organism>
<comment type="caution">
    <text evidence="1">The sequence shown here is derived from an EMBL/GenBank/DDBJ whole genome shotgun (WGS) entry which is preliminary data.</text>
</comment>
<name>A0ABT8B8C3_9NEIS</name>
<evidence type="ECO:0000313" key="1">
    <source>
        <dbReference type="EMBL" id="MDN3578050.1"/>
    </source>
</evidence>
<reference evidence="1" key="1">
    <citation type="journal article" date="2014" name="Int. J. Syst. Evol. Microbiol.">
        <title>Complete genome of a new Firmicutes species belonging to the dominant human colonic microbiota ('Ruminococcus bicirculans') reveals two chromosomes and a selective capacity to utilize plant glucans.</title>
        <authorList>
            <consortium name="NISC Comparative Sequencing Program"/>
            <person name="Wegmann U."/>
            <person name="Louis P."/>
            <person name="Goesmann A."/>
            <person name="Henrissat B."/>
            <person name="Duncan S.H."/>
            <person name="Flint H.J."/>
        </authorList>
    </citation>
    <scope>NUCLEOTIDE SEQUENCE</scope>
    <source>
        <strain evidence="1">CECT 7703</strain>
    </source>
</reference>
<sequence>MALEIDSNPYQLIEESNLLPYGSAQKADLLDRAVVLADKSGSVRTQFDARMARLFCATFGGEPQLMLALFAWCQSTADKRPDIINPSELLWSAKFVLIKLPKYARITQQQIDSIQHDMVRRYEAHGASLRGVYTSLMQAALSQGRVPEARVFWDKAMKLPRDNYADCRACEVSNSLSLLASEHRYEELLSTAKPILAGQLRCAEVPHFAYPSVLQAMHGLEQQEDTRPLSNKGYRLIQSNAKFIGCVATLIELLVLDDELIRAAQLVTRHLPWLQATTLDTERLHYTHALHRLLLAIWAKPIRAAQWRQQLFAALEEIYGAGAGQDDDKARLEWLLQQTTTAGLAIADALDQRNANRYYREHWNLATY</sequence>
<dbReference type="EMBL" id="JAUFPU010000018">
    <property type="protein sequence ID" value="MDN3578050.1"/>
    <property type="molecule type" value="Genomic_DNA"/>
</dbReference>